<sequence length="219" mass="24144">MRMATQVQQRVCCVPCYALCVVGDGRGALYKGSTTQRTHAPYSNDSMKLAYSRCVSARPCSQQVGLIECTSTLKEHVKSGVKRSPSFRFWSSKINIATRVCVLVGDTLAVLLTWIKTYRNVKELHKAKSTTLTKHLMRNGTLYFIALLALNLSMLLIKNTTLVTSILHTCMGVLVSRFILDLRGVTISEANKYGTADSCPSTLSQVSLGQANEEMLNDV</sequence>
<dbReference type="EMBL" id="MU274905">
    <property type="protein sequence ID" value="KAI0091383.1"/>
    <property type="molecule type" value="Genomic_DNA"/>
</dbReference>
<comment type="caution">
    <text evidence="1">The sequence shown here is derived from an EMBL/GenBank/DDBJ whole genome shotgun (WGS) entry which is preliminary data.</text>
</comment>
<organism evidence="1 2">
    <name type="scientific">Irpex rosettiformis</name>
    <dbReference type="NCBI Taxonomy" id="378272"/>
    <lineage>
        <taxon>Eukaryota</taxon>
        <taxon>Fungi</taxon>
        <taxon>Dikarya</taxon>
        <taxon>Basidiomycota</taxon>
        <taxon>Agaricomycotina</taxon>
        <taxon>Agaricomycetes</taxon>
        <taxon>Polyporales</taxon>
        <taxon>Irpicaceae</taxon>
        <taxon>Irpex</taxon>
    </lineage>
</organism>
<name>A0ACB8UAP0_9APHY</name>
<gene>
    <name evidence="1" type="ORF">BDY19DRAFT_622534</name>
</gene>
<proteinExistence type="predicted"/>
<accession>A0ACB8UAP0</accession>
<protein>
    <submittedName>
        <fullName evidence="1">Uncharacterized protein</fullName>
    </submittedName>
</protein>
<dbReference type="Proteomes" id="UP001055072">
    <property type="component" value="Unassembled WGS sequence"/>
</dbReference>
<evidence type="ECO:0000313" key="2">
    <source>
        <dbReference type="Proteomes" id="UP001055072"/>
    </source>
</evidence>
<reference evidence="1" key="1">
    <citation type="journal article" date="2021" name="Environ. Microbiol.">
        <title>Gene family expansions and transcriptome signatures uncover fungal adaptations to wood decay.</title>
        <authorList>
            <person name="Hage H."/>
            <person name="Miyauchi S."/>
            <person name="Viragh M."/>
            <person name="Drula E."/>
            <person name="Min B."/>
            <person name="Chaduli D."/>
            <person name="Navarro D."/>
            <person name="Favel A."/>
            <person name="Norest M."/>
            <person name="Lesage-Meessen L."/>
            <person name="Balint B."/>
            <person name="Merenyi Z."/>
            <person name="de Eugenio L."/>
            <person name="Morin E."/>
            <person name="Martinez A.T."/>
            <person name="Baldrian P."/>
            <person name="Stursova M."/>
            <person name="Martinez M.J."/>
            <person name="Novotny C."/>
            <person name="Magnuson J.K."/>
            <person name="Spatafora J.W."/>
            <person name="Maurice S."/>
            <person name="Pangilinan J."/>
            <person name="Andreopoulos W."/>
            <person name="LaButti K."/>
            <person name="Hundley H."/>
            <person name="Na H."/>
            <person name="Kuo A."/>
            <person name="Barry K."/>
            <person name="Lipzen A."/>
            <person name="Henrissat B."/>
            <person name="Riley R."/>
            <person name="Ahrendt S."/>
            <person name="Nagy L.G."/>
            <person name="Grigoriev I.V."/>
            <person name="Martin F."/>
            <person name="Rosso M.N."/>
        </authorList>
    </citation>
    <scope>NUCLEOTIDE SEQUENCE</scope>
    <source>
        <strain evidence="1">CBS 384.51</strain>
    </source>
</reference>
<evidence type="ECO:0000313" key="1">
    <source>
        <dbReference type="EMBL" id="KAI0091383.1"/>
    </source>
</evidence>
<keyword evidence="2" id="KW-1185">Reference proteome</keyword>